<evidence type="ECO:0000256" key="3">
    <source>
        <dbReference type="ARBA" id="ARBA00022475"/>
    </source>
</evidence>
<dbReference type="InterPro" id="IPR011500">
    <property type="entry name" value="GPCR_3_9-Cys_dom"/>
</dbReference>
<dbReference type="PANTHER" id="PTHR24060">
    <property type="entry name" value="METABOTROPIC GLUTAMATE RECEPTOR"/>
    <property type="match status" value="1"/>
</dbReference>
<dbReference type="PRINTS" id="PR00593">
    <property type="entry name" value="MTABOTROPICR"/>
</dbReference>
<evidence type="ECO:0000256" key="1">
    <source>
        <dbReference type="ARBA" id="ARBA00004651"/>
    </source>
</evidence>
<dbReference type="WBParaSite" id="maker-uti_cns_0014175-snap-gene-0.2-mRNA-1">
    <property type="protein sequence ID" value="maker-uti_cns_0014175-snap-gene-0.2-mRNA-1"/>
    <property type="gene ID" value="maker-uti_cns_0014175-snap-gene-0.2"/>
</dbReference>
<dbReference type="InterPro" id="IPR017979">
    <property type="entry name" value="GPCR_3_CS"/>
</dbReference>
<feature type="transmembrane region" description="Helical" evidence="12">
    <location>
        <begin position="498"/>
        <end position="519"/>
    </location>
</feature>
<accession>A0A1I8IN37</accession>
<dbReference type="Pfam" id="PF07562">
    <property type="entry name" value="NCD3G"/>
    <property type="match status" value="1"/>
</dbReference>
<evidence type="ECO:0000256" key="8">
    <source>
        <dbReference type="ARBA" id="ARBA00023170"/>
    </source>
</evidence>
<dbReference type="Pfam" id="PF01094">
    <property type="entry name" value="ANF_receptor"/>
    <property type="match status" value="1"/>
</dbReference>
<feature type="domain" description="G-protein coupled receptors family 3 profile" evidence="13">
    <location>
        <begin position="428"/>
        <end position="673"/>
    </location>
</feature>
<dbReference type="InterPro" id="IPR038550">
    <property type="entry name" value="GPCR_3_9-Cys_sf"/>
</dbReference>
<dbReference type="Proteomes" id="UP000095280">
    <property type="component" value="Unplaced"/>
</dbReference>
<keyword evidence="10" id="KW-0807">Transducer</keyword>
<evidence type="ECO:0000256" key="12">
    <source>
        <dbReference type="SAM" id="Phobius"/>
    </source>
</evidence>
<dbReference type="InterPro" id="IPR000337">
    <property type="entry name" value="GPCR_3"/>
</dbReference>
<dbReference type="Gene3D" id="2.10.50.30">
    <property type="entry name" value="GPCR, family 3, nine cysteines domain"/>
    <property type="match status" value="1"/>
</dbReference>
<evidence type="ECO:0000256" key="2">
    <source>
        <dbReference type="ARBA" id="ARBA00007242"/>
    </source>
</evidence>
<evidence type="ECO:0000256" key="7">
    <source>
        <dbReference type="ARBA" id="ARBA00023136"/>
    </source>
</evidence>
<feature type="transmembrane region" description="Helical" evidence="12">
    <location>
        <begin position="466"/>
        <end position="486"/>
    </location>
</feature>
<evidence type="ECO:0000256" key="9">
    <source>
        <dbReference type="ARBA" id="ARBA00023180"/>
    </source>
</evidence>
<protein>
    <submittedName>
        <fullName evidence="15">G_PROTEIN_RECEP_F3_4 domain-containing protein</fullName>
    </submittedName>
</protein>
<feature type="compositionally biased region" description="Polar residues" evidence="11">
    <location>
        <begin position="821"/>
        <end position="831"/>
    </location>
</feature>
<dbReference type="InterPro" id="IPR028082">
    <property type="entry name" value="Peripla_BP_I"/>
</dbReference>
<evidence type="ECO:0000313" key="15">
    <source>
        <dbReference type="WBParaSite" id="maker-uti_cns_0014175-snap-gene-0.2-mRNA-1"/>
    </source>
</evidence>
<evidence type="ECO:0000256" key="5">
    <source>
        <dbReference type="ARBA" id="ARBA00022989"/>
    </source>
</evidence>
<feature type="transmembrane region" description="Helical" evidence="12">
    <location>
        <begin position="647"/>
        <end position="671"/>
    </location>
</feature>
<feature type="region of interest" description="Disordered" evidence="11">
    <location>
        <begin position="818"/>
        <end position="854"/>
    </location>
</feature>
<dbReference type="InterPro" id="IPR050726">
    <property type="entry name" value="mGluR"/>
</dbReference>
<keyword evidence="5 12" id="KW-1133">Transmembrane helix</keyword>
<evidence type="ECO:0000256" key="4">
    <source>
        <dbReference type="ARBA" id="ARBA00022692"/>
    </source>
</evidence>
<keyword evidence="4 12" id="KW-0812">Transmembrane</keyword>
<comment type="subcellular location">
    <subcellularLocation>
        <location evidence="1">Cell membrane</location>
        <topology evidence="1">Multi-pass membrane protein</topology>
    </subcellularLocation>
</comment>
<keyword evidence="9" id="KW-0325">Glycoprotein</keyword>
<comment type="similarity">
    <text evidence="2">Belongs to the G-protein coupled receptor 3 family.</text>
</comment>
<reference evidence="15" key="1">
    <citation type="submission" date="2016-11" db="UniProtKB">
        <authorList>
            <consortium name="WormBaseParasite"/>
        </authorList>
    </citation>
    <scope>IDENTIFICATION</scope>
</reference>
<dbReference type="AlphaFoldDB" id="A0A1I8IN37"/>
<feature type="transmembrane region" description="Helical" evidence="12">
    <location>
        <begin position="427"/>
        <end position="454"/>
    </location>
</feature>
<feature type="region of interest" description="Disordered" evidence="11">
    <location>
        <begin position="725"/>
        <end position="751"/>
    </location>
</feature>
<feature type="transmembrane region" description="Helical" evidence="12">
    <location>
        <begin position="619"/>
        <end position="641"/>
    </location>
</feature>
<dbReference type="FunFam" id="3.40.50.2300:FF:000145">
    <property type="entry name" value="Glutamate receptor, metabotropic"/>
    <property type="match status" value="1"/>
</dbReference>
<dbReference type="PROSITE" id="PS00981">
    <property type="entry name" value="G_PROTEIN_RECEP_F3_3"/>
    <property type="match status" value="1"/>
</dbReference>
<dbReference type="PRINTS" id="PR00248">
    <property type="entry name" value="GPCRMGR"/>
</dbReference>
<dbReference type="CDD" id="cd15934">
    <property type="entry name" value="7tmC_mGluRs_group2_3"/>
    <property type="match status" value="1"/>
</dbReference>
<proteinExistence type="inferred from homology"/>
<dbReference type="InterPro" id="IPR000162">
    <property type="entry name" value="GPCR_3_mtglu_rcpt"/>
</dbReference>
<evidence type="ECO:0000256" key="11">
    <source>
        <dbReference type="SAM" id="MobiDB-lite"/>
    </source>
</evidence>
<name>A0A1I8IN37_9PLAT</name>
<keyword evidence="8" id="KW-0675">Receptor</keyword>
<dbReference type="InterPro" id="IPR017978">
    <property type="entry name" value="GPCR_3_C"/>
</dbReference>
<dbReference type="InterPro" id="IPR001828">
    <property type="entry name" value="ANF_lig-bd_rcpt"/>
</dbReference>
<dbReference type="Pfam" id="PF00003">
    <property type="entry name" value="7tm_3"/>
    <property type="match status" value="1"/>
</dbReference>
<evidence type="ECO:0000256" key="6">
    <source>
        <dbReference type="ARBA" id="ARBA00023040"/>
    </source>
</evidence>
<dbReference type="PROSITE" id="PS50259">
    <property type="entry name" value="G_PROTEIN_RECEP_F3_4"/>
    <property type="match status" value="1"/>
</dbReference>
<dbReference type="GO" id="GO:0005886">
    <property type="term" value="C:plasma membrane"/>
    <property type="evidence" value="ECO:0007669"/>
    <property type="project" value="UniProtKB-SubCell"/>
</dbReference>
<keyword evidence="6" id="KW-0297">G-protein coupled receptor</keyword>
<keyword evidence="14" id="KW-1185">Reference proteome</keyword>
<organism evidence="14 15">
    <name type="scientific">Macrostomum lignano</name>
    <dbReference type="NCBI Taxonomy" id="282301"/>
    <lineage>
        <taxon>Eukaryota</taxon>
        <taxon>Metazoa</taxon>
        <taxon>Spiralia</taxon>
        <taxon>Lophotrochozoa</taxon>
        <taxon>Platyhelminthes</taxon>
        <taxon>Rhabditophora</taxon>
        <taxon>Macrostomorpha</taxon>
        <taxon>Macrostomida</taxon>
        <taxon>Macrostomidae</taxon>
        <taxon>Macrostomum</taxon>
    </lineage>
</organism>
<dbReference type="GO" id="GO:0004930">
    <property type="term" value="F:G protein-coupled receptor activity"/>
    <property type="evidence" value="ECO:0007669"/>
    <property type="project" value="UniProtKB-KW"/>
</dbReference>
<feature type="region of interest" description="Disordered" evidence="11">
    <location>
        <begin position="1012"/>
        <end position="1052"/>
    </location>
</feature>
<evidence type="ECO:0000256" key="10">
    <source>
        <dbReference type="ARBA" id="ARBA00023224"/>
    </source>
</evidence>
<dbReference type="Gene3D" id="3.40.50.2300">
    <property type="match status" value="2"/>
</dbReference>
<sequence>IPQISYASTSPELSDVNRFDYFFRVVPSDIDQAKAMAAIVRRMGWDYVAALHDGGTYGERGIQEFKTHASNQGVCISKVLIIPRNPKNGSLNLIVESLLNLPKSRVVVAFCQSESLRSLFRLLNQQQQLQSGLTQQNRLFWVASDGWGRKTDHLVGNEAMFEGAISLLPERRVVDGFDAYFKSLTLEHRRLNPWWSEFWATHFQCRLGPYNPAASKDCTGRERIGVNSRYEQEGLVPMVLDAVQAMSRAIEDMHNSLCKNVTLSKCRWLNSTINGTQLRDFIRSVNFSGTSGNPVRFNMFGDRESQYEVFQYQRIRSGAEGSSGGFRYVKIGIWNNQLELVNSSIRWGTKNEAVPRSVCSEPCHYGYRTVVLNKEAATCCWDCVACDKYQVVINSSLCSDCQPGYVPNRFYNACQELPVDTIRLTSVWAVLPMGFSLVGLAWTAFVLTVFIRYNQTPLIRASGRELCYVMLAGILMSYCMTFIMLAPPTPFTCGVLRIFNGLSLSIVYSAIFTKTNRLSRIFNRGIKSLMKKPSYTSPKSQLILCSCLVSVQVIGDITWLGMDLPKTKFDYPDRDHKVLRCAVDDVAIVVSLLYNMILIVLCTLYAFKTRNIPENFNEAKYIAFTMYSTCIVWLAFIAIYFGSLRNFRIKLTSLCMCISISASVTLCCMFAPRSTSCCFNRIKMFTPNSTVGAGAVSGGCGPSGGGGGGARELFSSPSTRQPLIRRATSVPPELTSPSPSPRLSKFSLADNAKSDEVRQPARLMAVSSTGSVSVTVEATEYANRGGVRWFQMVPSRQNVIQGQLNSSVAVLIANAPADPDLNNSSPTSPQPASKWPAARKHTTAAAATAEAPASEEIGIKEPPVWLTVEQLNRLEEARKSAPSQPCSSCGCDDHQAEDCQLPGEIFANPNYIRIELAKVHDGVINFACGNKLVMHADTLLCGCFGRRSRFSPGGASERSRRRQNSRRPMTLIDEDLMRQEPTVEVRLNKDDQQQQQQQLAASVAVKSMSLPSRLVDTGAGGYEAHGTTSDQQQQQQQPTNETAAVVEDPQPQ</sequence>
<feature type="transmembrane region" description="Helical" evidence="12">
    <location>
        <begin position="586"/>
        <end position="607"/>
    </location>
</feature>
<dbReference type="SUPFAM" id="SSF53822">
    <property type="entry name" value="Periplasmic binding protein-like I"/>
    <property type="match status" value="1"/>
</dbReference>
<evidence type="ECO:0000313" key="14">
    <source>
        <dbReference type="Proteomes" id="UP000095280"/>
    </source>
</evidence>
<keyword evidence="3" id="KW-1003">Cell membrane</keyword>
<keyword evidence="7 12" id="KW-0472">Membrane</keyword>
<evidence type="ECO:0000259" key="13">
    <source>
        <dbReference type="PROSITE" id="PS50259"/>
    </source>
</evidence>
<feature type="compositionally biased region" description="Low complexity" evidence="11">
    <location>
        <begin position="843"/>
        <end position="854"/>
    </location>
</feature>